<name>A0A073IHN1_9RHOB</name>
<dbReference type="InterPro" id="IPR036280">
    <property type="entry name" value="Multihaem_cyt_sf"/>
</dbReference>
<dbReference type="Proteomes" id="UP000027734">
    <property type="component" value="Unassembled WGS sequence"/>
</dbReference>
<dbReference type="STRING" id="1300350.Z948_731"/>
<reference evidence="2 3" key="1">
    <citation type="submission" date="2014-01" db="EMBL/GenBank/DDBJ databases">
        <title>Sulfitobacter donghicola JCM 14565 Genome Sequencing.</title>
        <authorList>
            <person name="Lai Q."/>
            <person name="Hong Z."/>
        </authorList>
    </citation>
    <scope>NUCLEOTIDE SEQUENCE [LARGE SCALE GENOMIC DNA]</scope>
    <source>
        <strain evidence="2 3">JCM 14565</strain>
    </source>
</reference>
<dbReference type="EMBL" id="JAMC01000002">
    <property type="protein sequence ID" value="KEJ89853.1"/>
    <property type="molecule type" value="Genomic_DNA"/>
</dbReference>
<evidence type="ECO:0000313" key="2">
    <source>
        <dbReference type="EMBL" id="KEJ89853.1"/>
    </source>
</evidence>
<keyword evidence="3" id="KW-1185">Reference proteome</keyword>
<proteinExistence type="predicted"/>
<accession>A0A073IHN1</accession>
<dbReference type="AlphaFoldDB" id="A0A073IHN1"/>
<comment type="caution">
    <text evidence="2">The sequence shown here is derived from an EMBL/GenBank/DDBJ whole genome shotgun (WGS) entry which is preliminary data.</text>
</comment>
<feature type="chain" id="PRO_5001689706" description="Cytochrome c domain-containing protein" evidence="1">
    <location>
        <begin position="22"/>
        <end position="189"/>
    </location>
</feature>
<dbReference type="RefSeq" id="WP_025058202.1">
    <property type="nucleotide sequence ID" value="NZ_JAMC01000002.1"/>
</dbReference>
<dbReference type="SUPFAM" id="SSF48695">
    <property type="entry name" value="Multiheme cytochromes"/>
    <property type="match status" value="1"/>
</dbReference>
<keyword evidence="1" id="KW-0732">Signal</keyword>
<dbReference type="eggNOG" id="ENOG50309KP">
    <property type="taxonomic scope" value="Bacteria"/>
</dbReference>
<sequence>MKRFLAVALACTLAPPSIVQAQSIQDGLAAWGKIHAVLSHPRCTNCHVGDSGRPAWDDLGYGRDRLHGMNINAGESRIGAESIPCRACHIGTAGSNDTPHMAPRVDDAWRLPPVSLAWRGKTSLEICESLSHAEEGAEISDLIEHVEQSEFVRYGFEPGQGRNAAPASISQLVAYLKVWGRAGMPCKGE</sequence>
<gene>
    <name evidence="2" type="ORF">DSW25_06465</name>
</gene>
<organism evidence="2 3">
    <name type="scientific">Sulfitobacter donghicola DSW-25 = KCTC 12864 = JCM 14565</name>
    <dbReference type="NCBI Taxonomy" id="1300350"/>
    <lineage>
        <taxon>Bacteria</taxon>
        <taxon>Pseudomonadati</taxon>
        <taxon>Pseudomonadota</taxon>
        <taxon>Alphaproteobacteria</taxon>
        <taxon>Rhodobacterales</taxon>
        <taxon>Roseobacteraceae</taxon>
        <taxon>Sulfitobacter</taxon>
    </lineage>
</organism>
<evidence type="ECO:0000256" key="1">
    <source>
        <dbReference type="SAM" id="SignalP"/>
    </source>
</evidence>
<evidence type="ECO:0008006" key="4">
    <source>
        <dbReference type="Google" id="ProtNLM"/>
    </source>
</evidence>
<dbReference type="OrthoDB" id="656942at2"/>
<evidence type="ECO:0000313" key="3">
    <source>
        <dbReference type="Proteomes" id="UP000027734"/>
    </source>
</evidence>
<protein>
    <recommendedName>
        <fullName evidence="4">Cytochrome c domain-containing protein</fullName>
    </recommendedName>
</protein>
<feature type="signal peptide" evidence="1">
    <location>
        <begin position="1"/>
        <end position="21"/>
    </location>
</feature>